<name>A0A9P6U4P3_9FUNG</name>
<accession>A0A9P6U4P3</accession>
<proteinExistence type="predicted"/>
<dbReference type="OrthoDB" id="2370453at2759"/>
<dbReference type="AlphaFoldDB" id="A0A9P6U4P3"/>
<dbReference type="EMBL" id="JAAAJA010000155">
    <property type="protein sequence ID" value="KAG0260433.1"/>
    <property type="molecule type" value="Genomic_DNA"/>
</dbReference>
<gene>
    <name evidence="1" type="ORF">BG011_001904</name>
</gene>
<reference evidence="1" key="1">
    <citation type="journal article" date="2020" name="Fungal Divers.">
        <title>Resolving the Mortierellaceae phylogeny through synthesis of multi-gene phylogenetics and phylogenomics.</title>
        <authorList>
            <person name="Vandepol N."/>
            <person name="Liber J."/>
            <person name="Desiro A."/>
            <person name="Na H."/>
            <person name="Kennedy M."/>
            <person name="Barry K."/>
            <person name="Grigoriev I.V."/>
            <person name="Miller A.N."/>
            <person name="O'Donnell K."/>
            <person name="Stajich J.E."/>
            <person name="Bonito G."/>
        </authorList>
    </citation>
    <scope>NUCLEOTIDE SEQUENCE</scope>
    <source>
        <strain evidence="1">KOD948</strain>
    </source>
</reference>
<sequence length="552" mass="63308">MSMVMAIQDLVRKLWKERAVEETKERIKQRRQLKSIKEIYHRQSLQKVRKLQKFHSLVLQYKSENSKIDTGDVQSQYTMERAIQLGLEEVSRLARVVAIDRAQFSGDQFVDNRVMLHLYWHLNQLRGNGGVDRFLSLIKGSKQQHLSQLQSVIRDGVWSDELTVLDTGTTELLQLFREHHIERVVQIESVCNKFAAYEQERDELYAKMRFQAQRRSNEKRHGSFLQELEETKAHLRGLETALAFIQMEQEIMVERVQSVQVHQSGLEVMSRASRVADQQMFQLQQATVRLIAMLKHCHESIPTISSDIACGITRSITEGLTQLSGLVQNLESRTEYDATDLQACAEESQQQYANSHIRVIQTPALDGLYLNITQGGTSIDRHPQELLGGSSLSSDSHILQVTGFHRHELLQTIAASTARELRECMEAAKNDTVSKMKASVPDIYMGTGLSKDEVHREQRAMNIESLTSRFESDAMDIVRSIVDHEVAHQDKFLEMIQSAFKGVQTGFGVAQDIQAIIMDNDRISSLLPRSKDHGSILHHRKEVDYKRVRYMR</sequence>
<comment type="caution">
    <text evidence="1">The sequence shown here is derived from an EMBL/GenBank/DDBJ whole genome shotgun (WGS) entry which is preliminary data.</text>
</comment>
<evidence type="ECO:0000313" key="2">
    <source>
        <dbReference type="Proteomes" id="UP000726737"/>
    </source>
</evidence>
<keyword evidence="2" id="KW-1185">Reference proteome</keyword>
<organism evidence="1 2">
    <name type="scientific">Mortierella polycephala</name>
    <dbReference type="NCBI Taxonomy" id="41804"/>
    <lineage>
        <taxon>Eukaryota</taxon>
        <taxon>Fungi</taxon>
        <taxon>Fungi incertae sedis</taxon>
        <taxon>Mucoromycota</taxon>
        <taxon>Mortierellomycotina</taxon>
        <taxon>Mortierellomycetes</taxon>
        <taxon>Mortierellales</taxon>
        <taxon>Mortierellaceae</taxon>
        <taxon>Mortierella</taxon>
    </lineage>
</organism>
<dbReference type="Proteomes" id="UP000726737">
    <property type="component" value="Unassembled WGS sequence"/>
</dbReference>
<evidence type="ECO:0000313" key="1">
    <source>
        <dbReference type="EMBL" id="KAG0260433.1"/>
    </source>
</evidence>
<protein>
    <submittedName>
        <fullName evidence="1">Uncharacterized protein</fullName>
    </submittedName>
</protein>